<reference evidence="2 3" key="1">
    <citation type="journal article" date="2014" name="Mol. Biol. Evol.">
        <title>Massive expansion of Ubiquitination-related gene families within the Chlamydiae.</title>
        <authorList>
            <person name="Domman D."/>
            <person name="Collingro A."/>
            <person name="Lagkouvardos I."/>
            <person name="Gehre L."/>
            <person name="Weinmaier T."/>
            <person name="Rattei T."/>
            <person name="Subtil A."/>
            <person name="Horn M."/>
        </authorList>
    </citation>
    <scope>NUCLEOTIDE SEQUENCE [LARGE SCALE GENOMIC DNA]</scope>
    <source>
        <strain evidence="2 3">OEW1</strain>
    </source>
</reference>
<comment type="caution">
    <text evidence="2">The sequence shown here is derived from an EMBL/GenBank/DDBJ whole genome shotgun (WGS) entry which is preliminary data.</text>
</comment>
<dbReference type="Pfam" id="PF13581">
    <property type="entry name" value="HATPase_c_2"/>
    <property type="match status" value="1"/>
</dbReference>
<sequence>MMSAIAGSRDNNIAKTFPAELDQLYNMLRFVKENAFAFGVNSDDAIKVELAMEEALVNIITYGYPEDQKGTIEILCAPVKKTGMQILIKDHGIPYNPLANANKLLTNTPSGGQILGGYGIYFILKIMDEVNYHRERDCNCLTLIKYTT</sequence>
<dbReference type="PATRIC" id="fig|83552.4.peg.1729"/>
<dbReference type="InterPro" id="IPR036890">
    <property type="entry name" value="HATPase_C_sf"/>
</dbReference>
<dbReference type="EMBL" id="JSAM01000090">
    <property type="protein sequence ID" value="KIA77139.1"/>
    <property type="molecule type" value="Genomic_DNA"/>
</dbReference>
<accession>A0A0C1EL23</accession>
<feature type="domain" description="Histidine kinase/HSP90-like ATPase" evidence="1">
    <location>
        <begin position="17"/>
        <end position="145"/>
    </location>
</feature>
<dbReference type="InterPro" id="IPR003594">
    <property type="entry name" value="HATPase_dom"/>
</dbReference>
<dbReference type="SUPFAM" id="SSF55874">
    <property type="entry name" value="ATPase domain of HSP90 chaperone/DNA topoisomerase II/histidine kinase"/>
    <property type="match status" value="1"/>
</dbReference>
<gene>
    <name evidence="2" type="ORF">DB43_GU00320</name>
</gene>
<dbReference type="Proteomes" id="UP000031307">
    <property type="component" value="Unassembled WGS sequence"/>
</dbReference>
<evidence type="ECO:0000313" key="3">
    <source>
        <dbReference type="Proteomes" id="UP000031307"/>
    </source>
</evidence>
<name>A0A0C1EL23_9BACT</name>
<dbReference type="AlphaFoldDB" id="A0A0C1EL23"/>
<organism evidence="2 3">
    <name type="scientific">Parachlamydia acanthamoebae</name>
    <dbReference type="NCBI Taxonomy" id="83552"/>
    <lineage>
        <taxon>Bacteria</taxon>
        <taxon>Pseudomonadati</taxon>
        <taxon>Chlamydiota</taxon>
        <taxon>Chlamydiia</taxon>
        <taxon>Parachlamydiales</taxon>
        <taxon>Parachlamydiaceae</taxon>
        <taxon>Parachlamydia</taxon>
    </lineage>
</organism>
<proteinExistence type="predicted"/>
<dbReference type="Gene3D" id="3.30.565.10">
    <property type="entry name" value="Histidine kinase-like ATPase, C-terminal domain"/>
    <property type="match status" value="1"/>
</dbReference>
<protein>
    <recommendedName>
        <fullName evidence="1">Histidine kinase/HSP90-like ATPase domain-containing protein</fullName>
    </recommendedName>
</protein>
<evidence type="ECO:0000313" key="2">
    <source>
        <dbReference type="EMBL" id="KIA77139.1"/>
    </source>
</evidence>
<dbReference type="CDD" id="cd16936">
    <property type="entry name" value="HATPase_RsbW-like"/>
    <property type="match status" value="1"/>
</dbReference>
<evidence type="ECO:0000259" key="1">
    <source>
        <dbReference type="Pfam" id="PF13581"/>
    </source>
</evidence>